<dbReference type="Pfam" id="PF19474">
    <property type="entry name" value="DUF6011"/>
    <property type="match status" value="1"/>
</dbReference>
<dbReference type="InterPro" id="IPR046053">
    <property type="entry name" value="DUF6011"/>
</dbReference>
<dbReference type="AlphaFoldDB" id="A0A0M0KM63"/>
<sequence>MESNDLYTTCLRCGRQLKTARSRQLGMGPTCAKKMKDEREKQQQMKLFEVQGENFLDELKNRKSASA</sequence>
<protein>
    <submittedName>
        <fullName evidence="1">Uncharacterized protein</fullName>
    </submittedName>
</protein>
<name>A0A0M0KM63_ALKHA</name>
<evidence type="ECO:0000313" key="1">
    <source>
        <dbReference type="EMBL" id="KOO39914.1"/>
    </source>
</evidence>
<dbReference type="PATRIC" id="fig|136160.3.peg.3352"/>
<gene>
    <name evidence="1" type="ORF">AMD02_14445</name>
</gene>
<reference evidence="1" key="1">
    <citation type="submission" date="2015-08" db="EMBL/GenBank/DDBJ databases">
        <title>Complete DNA Sequence of Pseudomonas syringae pv. actinidiae, the Causal Agent of Kiwifruit Canker Disease.</title>
        <authorList>
            <person name="Rikkerink E.H.A."/>
            <person name="Fineran P.C."/>
        </authorList>
    </citation>
    <scope>NUCLEOTIDE SEQUENCE</scope>
    <source>
        <strain evidence="1">DSM 13666</strain>
    </source>
</reference>
<dbReference type="RefSeq" id="WP_053431762.1">
    <property type="nucleotide sequence ID" value="NZ_LILD02000002.1"/>
</dbReference>
<accession>A0A0M0KM63</accession>
<dbReference type="EMBL" id="LILD01000001">
    <property type="protein sequence ID" value="KOO39914.1"/>
    <property type="molecule type" value="Genomic_DNA"/>
</dbReference>
<organism evidence="1">
    <name type="scientific">Halalkalibacterium halodurans</name>
    <name type="common">Bacillus halodurans</name>
    <dbReference type="NCBI Taxonomy" id="86665"/>
    <lineage>
        <taxon>Bacteria</taxon>
        <taxon>Bacillati</taxon>
        <taxon>Bacillota</taxon>
        <taxon>Bacilli</taxon>
        <taxon>Bacillales</taxon>
        <taxon>Bacillaceae</taxon>
        <taxon>Halalkalibacterium (ex Joshi et al. 2022)</taxon>
    </lineage>
</organism>
<proteinExistence type="predicted"/>
<comment type="caution">
    <text evidence="1">The sequence shown here is derived from an EMBL/GenBank/DDBJ whole genome shotgun (WGS) entry which is preliminary data.</text>
</comment>